<dbReference type="Proteomes" id="UP000219453">
    <property type="component" value="Unassembled WGS sequence"/>
</dbReference>
<dbReference type="InterPro" id="IPR055896">
    <property type="entry name" value="DUF7473"/>
</dbReference>
<accession>A0A285NZA1</accession>
<dbReference type="Pfam" id="PF24285">
    <property type="entry name" value="DUF7473"/>
    <property type="match status" value="1"/>
</dbReference>
<name>A0A285NZA1_NATPI</name>
<reference evidence="2 3" key="1">
    <citation type="submission" date="2017-09" db="EMBL/GenBank/DDBJ databases">
        <authorList>
            <person name="Ehlers B."/>
            <person name="Leendertz F.H."/>
        </authorList>
    </citation>
    <scope>NUCLEOTIDE SEQUENCE [LARGE SCALE GENOMIC DNA]</scope>
    <source>
        <strain evidence="2 3">DSM 27208</strain>
    </source>
</reference>
<feature type="transmembrane region" description="Helical" evidence="1">
    <location>
        <begin position="12"/>
        <end position="32"/>
    </location>
</feature>
<keyword evidence="1" id="KW-1133">Transmembrane helix</keyword>
<evidence type="ECO:0000313" key="3">
    <source>
        <dbReference type="Proteomes" id="UP000219453"/>
    </source>
</evidence>
<dbReference type="EMBL" id="OBEJ01000003">
    <property type="protein sequence ID" value="SNZ14795.1"/>
    <property type="molecule type" value="Genomic_DNA"/>
</dbReference>
<keyword evidence="3" id="KW-1185">Reference proteome</keyword>
<dbReference type="AlphaFoldDB" id="A0A285NZA1"/>
<feature type="transmembrane region" description="Helical" evidence="1">
    <location>
        <begin position="100"/>
        <end position="121"/>
    </location>
</feature>
<evidence type="ECO:0000256" key="1">
    <source>
        <dbReference type="SAM" id="Phobius"/>
    </source>
</evidence>
<dbReference type="OrthoDB" id="326734at2157"/>
<keyword evidence="1" id="KW-0812">Transmembrane</keyword>
<protein>
    <submittedName>
        <fullName evidence="2">Uncharacterized protein</fullName>
    </submittedName>
</protein>
<organism evidence="2 3">
    <name type="scientific">Natronoarchaeum philippinense</name>
    <dbReference type="NCBI Taxonomy" id="558529"/>
    <lineage>
        <taxon>Archaea</taxon>
        <taxon>Methanobacteriati</taxon>
        <taxon>Methanobacteriota</taxon>
        <taxon>Stenosarchaea group</taxon>
        <taxon>Halobacteria</taxon>
        <taxon>Halobacteriales</taxon>
        <taxon>Natronoarchaeaceae</taxon>
    </lineage>
</organism>
<evidence type="ECO:0000313" key="2">
    <source>
        <dbReference type="EMBL" id="SNZ14795.1"/>
    </source>
</evidence>
<sequence length="122" mass="12435">MVGIAPAQSLPLGSVIASLGTFLLAAVFYGLTAHVAARYVLGDVSLEQALLVGIAPAAVLVVGIQLFGEGAGLLVSLVLSVVADYLAIDRVYDPGRRWSVAVTAVHYAVSVLLGSALASFLV</sequence>
<dbReference type="RefSeq" id="WP_097009193.1">
    <property type="nucleotide sequence ID" value="NZ_OBEJ01000003.1"/>
</dbReference>
<feature type="transmembrane region" description="Helical" evidence="1">
    <location>
        <begin position="44"/>
        <end position="64"/>
    </location>
</feature>
<proteinExistence type="predicted"/>
<keyword evidence="1" id="KW-0472">Membrane</keyword>
<gene>
    <name evidence="2" type="ORF">SAMN06269185_2258</name>
</gene>